<evidence type="ECO:0000313" key="3">
    <source>
        <dbReference type="Proteomes" id="UP000322225"/>
    </source>
</evidence>
<dbReference type="AlphaFoldDB" id="A0AAJ8LK39"/>
<dbReference type="RefSeq" id="XP_065823318.1">
    <property type="nucleotide sequence ID" value="XM_065967246.1"/>
</dbReference>
<reference evidence="2" key="1">
    <citation type="submission" date="2017-08" db="EMBL/GenBank/DDBJ databases">
        <authorList>
            <person name="Cuomo C."/>
            <person name="Billmyre B."/>
            <person name="Heitman J."/>
        </authorList>
    </citation>
    <scope>NUCLEOTIDE SEQUENCE</scope>
    <source>
        <strain evidence="2">CBS 12478</strain>
    </source>
</reference>
<dbReference type="Proteomes" id="UP000322225">
    <property type="component" value="Chromosome 5"/>
</dbReference>
<name>A0AAJ8LK39_9TREE</name>
<keyword evidence="3" id="KW-1185">Reference proteome</keyword>
<dbReference type="KEGG" id="ksn:43585642"/>
<organism evidence="2 3">
    <name type="scientific">Kwoniella shandongensis</name>
    <dbReference type="NCBI Taxonomy" id="1734106"/>
    <lineage>
        <taxon>Eukaryota</taxon>
        <taxon>Fungi</taxon>
        <taxon>Dikarya</taxon>
        <taxon>Basidiomycota</taxon>
        <taxon>Agaricomycotina</taxon>
        <taxon>Tremellomycetes</taxon>
        <taxon>Tremellales</taxon>
        <taxon>Cryptococcaceae</taxon>
        <taxon>Kwoniella</taxon>
    </lineage>
</organism>
<gene>
    <name evidence="2" type="ORF">CI109_103150</name>
</gene>
<proteinExistence type="predicted"/>
<dbReference type="GeneID" id="43585642"/>
<feature type="region of interest" description="Disordered" evidence="1">
    <location>
        <begin position="355"/>
        <end position="388"/>
    </location>
</feature>
<accession>A0AAJ8LK39</accession>
<feature type="compositionally biased region" description="Basic and acidic residues" evidence="1">
    <location>
        <begin position="374"/>
        <end position="388"/>
    </location>
</feature>
<evidence type="ECO:0000256" key="1">
    <source>
        <dbReference type="SAM" id="MobiDB-lite"/>
    </source>
</evidence>
<protein>
    <submittedName>
        <fullName evidence="2">Uncharacterized protein</fullName>
    </submittedName>
</protein>
<sequence>MAAVFISQRCDDQDNERLNYGSSSTTLSLPPFPPFATSTLASYSEWCDHGVWMNNSTLPSTSRSAWHDGRGAPLLAMDRPAVPIDADWDARDEIKRQRRLEANKSGSNLTGSSCSRIAQEDCWKIGDPSVEWHEPQGTSLSNYDIAVPPFSRLLSATRDFLYSRDADFRYRRNKRLFELLRNAFGLRSEFPGKHWDGSGPGAMTYAPPSSARHNDRDRTVDITDPSVDETRIDATDEVCVLLKRPETSIRGFLALARREAEAGWDFEPAEKLSKITSAFTSFLLHYNVLSEPELKDAFERAATIARLAPSNLIEAKLLEEALARGDGWNRANWTVWGGTYGGVERGGFEKEVDSWSARPTTEGDDGGWTVDPIIDNRPDPVNRDDGEQKSKLSQISLIHYIPYARRRIVAVLPPLPANQGPTYTSQCYRILTVPAPWTSEEKWRVHLPALDDQASDDDADSSEFALDQEQSTIDEPDELLVWVECSSLPKGLIENDKLVGMGLRGRWGLMGIQGDTGKHSQWWTRAPSLLAEMIMDPLHAT</sequence>
<dbReference type="EMBL" id="CP144055">
    <property type="protein sequence ID" value="WWD18696.1"/>
    <property type="molecule type" value="Genomic_DNA"/>
</dbReference>
<reference evidence="2" key="2">
    <citation type="submission" date="2024-01" db="EMBL/GenBank/DDBJ databases">
        <title>Comparative genomics of Cryptococcus and Kwoniella reveals pathogenesis evolution and contrasting modes of karyotype evolution via chromosome fusion or intercentromeric recombination.</title>
        <authorList>
            <person name="Coelho M.A."/>
            <person name="David-Palma M."/>
            <person name="Shea T."/>
            <person name="Bowers K."/>
            <person name="McGinley-Smith S."/>
            <person name="Mohammad A.W."/>
            <person name="Gnirke A."/>
            <person name="Yurkov A.M."/>
            <person name="Nowrousian M."/>
            <person name="Sun S."/>
            <person name="Cuomo C.A."/>
            <person name="Heitman J."/>
        </authorList>
    </citation>
    <scope>NUCLEOTIDE SEQUENCE</scope>
    <source>
        <strain evidence="2">CBS 12478</strain>
    </source>
</reference>
<evidence type="ECO:0000313" key="2">
    <source>
        <dbReference type="EMBL" id="WWD18696.1"/>
    </source>
</evidence>